<feature type="compositionally biased region" description="Basic residues" evidence="1">
    <location>
        <begin position="96"/>
        <end position="110"/>
    </location>
</feature>
<feature type="compositionally biased region" description="Gly residues" evidence="1">
    <location>
        <begin position="205"/>
        <end position="214"/>
    </location>
</feature>
<feature type="compositionally biased region" description="Basic and acidic residues" evidence="1">
    <location>
        <begin position="169"/>
        <end position="185"/>
    </location>
</feature>
<feature type="region of interest" description="Disordered" evidence="1">
    <location>
        <begin position="137"/>
        <end position="225"/>
    </location>
</feature>
<organism evidence="2 3">
    <name type="scientific">Prorocentrum cordatum</name>
    <dbReference type="NCBI Taxonomy" id="2364126"/>
    <lineage>
        <taxon>Eukaryota</taxon>
        <taxon>Sar</taxon>
        <taxon>Alveolata</taxon>
        <taxon>Dinophyceae</taxon>
        <taxon>Prorocentrales</taxon>
        <taxon>Prorocentraceae</taxon>
        <taxon>Prorocentrum</taxon>
    </lineage>
</organism>
<comment type="caution">
    <text evidence="2">The sequence shown here is derived from an EMBL/GenBank/DDBJ whole genome shotgun (WGS) entry which is preliminary data.</text>
</comment>
<feature type="non-terminal residue" evidence="2">
    <location>
        <position position="1"/>
    </location>
</feature>
<accession>A0ABN9UAE9</accession>
<gene>
    <name evidence="2" type="ORF">PCOR1329_LOCUS46540</name>
</gene>
<evidence type="ECO:0000256" key="1">
    <source>
        <dbReference type="SAM" id="MobiDB-lite"/>
    </source>
</evidence>
<feature type="region of interest" description="Disordered" evidence="1">
    <location>
        <begin position="1"/>
        <end position="29"/>
    </location>
</feature>
<feature type="compositionally biased region" description="Basic and acidic residues" evidence="1">
    <location>
        <begin position="152"/>
        <end position="161"/>
    </location>
</feature>
<sequence length="348" mass="37178">PPRCPPAPRARWTCGRPGPRRPCGRPPGRGWLLRSASWGRPRFPPRPAPPSWCCRTAPCCSMRREGPLDAAVRAGLLGLGGLLRSHQGAGPAQRARPARRPARGRRRGRRGVLVDLAARGGGVECRHREGVLRGLRRLPAPRGCGGARGRHGAHEEQHGPRQDGLGAVGERERRRDLLGEPRGRAGDGAAGGVPERRGQHADGAPGSGSAGAPGAGQRALGRAVRGVPRGLRGERAVHPARGQRGRPERPLADLHVLPERRLGRVRARRGDPPVRARPEVDQGRHRARVESPGLLLQRLVGAPRGPPRPQGAASHHHLVPGPGSASGLPPLIWPLMLRAGEWEEVEEG</sequence>
<name>A0ABN9UAE9_9DINO</name>
<proteinExistence type="predicted"/>
<keyword evidence="3" id="KW-1185">Reference proteome</keyword>
<dbReference type="Proteomes" id="UP001189429">
    <property type="component" value="Unassembled WGS sequence"/>
</dbReference>
<feature type="non-terminal residue" evidence="2">
    <location>
        <position position="348"/>
    </location>
</feature>
<evidence type="ECO:0000313" key="3">
    <source>
        <dbReference type="Proteomes" id="UP001189429"/>
    </source>
</evidence>
<feature type="region of interest" description="Disordered" evidence="1">
    <location>
        <begin position="85"/>
        <end position="110"/>
    </location>
</feature>
<evidence type="ECO:0000313" key="2">
    <source>
        <dbReference type="EMBL" id="CAK0856076.1"/>
    </source>
</evidence>
<reference evidence="2" key="1">
    <citation type="submission" date="2023-10" db="EMBL/GenBank/DDBJ databases">
        <authorList>
            <person name="Chen Y."/>
            <person name="Shah S."/>
            <person name="Dougan E. K."/>
            <person name="Thang M."/>
            <person name="Chan C."/>
        </authorList>
    </citation>
    <scope>NUCLEOTIDE SEQUENCE [LARGE SCALE GENOMIC DNA]</scope>
</reference>
<protein>
    <submittedName>
        <fullName evidence="2">Uncharacterized protein</fullName>
    </submittedName>
</protein>
<dbReference type="EMBL" id="CAUYUJ010015601">
    <property type="protein sequence ID" value="CAK0856076.1"/>
    <property type="molecule type" value="Genomic_DNA"/>
</dbReference>